<keyword evidence="4" id="KW-0902">Two-component regulatory system</keyword>
<dbReference type="Pfam" id="PF25601">
    <property type="entry name" value="AAA_lid_14"/>
    <property type="match status" value="1"/>
</dbReference>
<dbReference type="InterPro" id="IPR001789">
    <property type="entry name" value="Sig_transdc_resp-reg_receiver"/>
</dbReference>
<dbReference type="Pfam" id="PF00158">
    <property type="entry name" value="Sigma54_activat"/>
    <property type="match status" value="1"/>
</dbReference>
<dbReference type="GO" id="GO:0043565">
    <property type="term" value="F:sequence-specific DNA binding"/>
    <property type="evidence" value="ECO:0007669"/>
    <property type="project" value="InterPro"/>
</dbReference>
<dbReference type="InterPro" id="IPR009057">
    <property type="entry name" value="Homeodomain-like_sf"/>
</dbReference>
<keyword evidence="6" id="KW-0804">Transcription</keyword>
<evidence type="ECO:0000259" key="9">
    <source>
        <dbReference type="PROSITE" id="PS50110"/>
    </source>
</evidence>
<dbReference type="SUPFAM" id="SSF46689">
    <property type="entry name" value="Homeodomain-like"/>
    <property type="match status" value="1"/>
</dbReference>
<dbReference type="Gene3D" id="1.10.8.60">
    <property type="match status" value="1"/>
</dbReference>
<dbReference type="InterPro" id="IPR011006">
    <property type="entry name" value="CheY-like_superfamily"/>
</dbReference>
<keyword evidence="1 7" id="KW-0597">Phosphoprotein</keyword>
<evidence type="ECO:0000256" key="2">
    <source>
        <dbReference type="ARBA" id="ARBA00022741"/>
    </source>
</evidence>
<dbReference type="SMART" id="SM00382">
    <property type="entry name" value="AAA"/>
    <property type="match status" value="1"/>
</dbReference>
<dbReference type="Pfam" id="PF02954">
    <property type="entry name" value="HTH_8"/>
    <property type="match status" value="1"/>
</dbReference>
<evidence type="ECO:0000256" key="3">
    <source>
        <dbReference type="ARBA" id="ARBA00022840"/>
    </source>
</evidence>
<dbReference type="Gene3D" id="3.40.50.2300">
    <property type="match status" value="1"/>
</dbReference>
<dbReference type="RefSeq" id="WP_073036936.1">
    <property type="nucleotide sequence ID" value="NZ_FQVB01000006.1"/>
</dbReference>
<proteinExistence type="predicted"/>
<accession>A0A1M4VI98</accession>
<dbReference type="SUPFAM" id="SSF52540">
    <property type="entry name" value="P-loop containing nucleoside triphosphate hydrolases"/>
    <property type="match status" value="1"/>
</dbReference>
<name>A0A1M4VI98_9BACT</name>
<dbReference type="GO" id="GO:0005524">
    <property type="term" value="F:ATP binding"/>
    <property type="evidence" value="ECO:0007669"/>
    <property type="project" value="UniProtKB-KW"/>
</dbReference>
<dbReference type="Proteomes" id="UP000184076">
    <property type="component" value="Unassembled WGS sequence"/>
</dbReference>
<dbReference type="GO" id="GO:0000160">
    <property type="term" value="P:phosphorelay signal transduction system"/>
    <property type="evidence" value="ECO:0007669"/>
    <property type="project" value="UniProtKB-KW"/>
</dbReference>
<dbReference type="PANTHER" id="PTHR32071">
    <property type="entry name" value="TRANSCRIPTIONAL REGULATORY PROTEIN"/>
    <property type="match status" value="1"/>
</dbReference>
<protein>
    <submittedName>
        <fullName evidence="10">Regulatory protein, Fis family</fullName>
    </submittedName>
</protein>
<evidence type="ECO:0000259" key="8">
    <source>
        <dbReference type="PROSITE" id="PS50045"/>
    </source>
</evidence>
<dbReference type="FunFam" id="3.40.50.2300:FF:000018">
    <property type="entry name" value="DNA-binding transcriptional regulator NtrC"/>
    <property type="match status" value="1"/>
</dbReference>
<evidence type="ECO:0000256" key="5">
    <source>
        <dbReference type="ARBA" id="ARBA00023015"/>
    </source>
</evidence>
<dbReference type="Gene3D" id="1.10.10.60">
    <property type="entry name" value="Homeodomain-like"/>
    <property type="match status" value="1"/>
</dbReference>
<dbReference type="STRING" id="1121391.SAMN02745206_00669"/>
<dbReference type="InterPro" id="IPR027417">
    <property type="entry name" value="P-loop_NTPase"/>
</dbReference>
<dbReference type="GO" id="GO:0006355">
    <property type="term" value="P:regulation of DNA-templated transcription"/>
    <property type="evidence" value="ECO:0007669"/>
    <property type="project" value="InterPro"/>
</dbReference>
<dbReference type="InterPro" id="IPR025944">
    <property type="entry name" value="Sigma_54_int_dom_CS"/>
</dbReference>
<keyword evidence="5" id="KW-0805">Transcription regulation</keyword>
<organism evidence="10 11">
    <name type="scientific">Desulfacinum infernum DSM 9756</name>
    <dbReference type="NCBI Taxonomy" id="1121391"/>
    <lineage>
        <taxon>Bacteria</taxon>
        <taxon>Pseudomonadati</taxon>
        <taxon>Thermodesulfobacteriota</taxon>
        <taxon>Syntrophobacteria</taxon>
        <taxon>Syntrophobacterales</taxon>
        <taxon>Syntrophobacteraceae</taxon>
        <taxon>Desulfacinum</taxon>
    </lineage>
</organism>
<dbReference type="OrthoDB" id="9763792at2"/>
<dbReference type="AlphaFoldDB" id="A0A1M4VI98"/>
<dbReference type="Gene3D" id="3.40.50.300">
    <property type="entry name" value="P-loop containing nucleotide triphosphate hydrolases"/>
    <property type="match status" value="1"/>
</dbReference>
<dbReference type="SMART" id="SM00448">
    <property type="entry name" value="REC"/>
    <property type="match status" value="1"/>
</dbReference>
<dbReference type="EMBL" id="FQVB01000006">
    <property type="protein sequence ID" value="SHE68582.1"/>
    <property type="molecule type" value="Genomic_DNA"/>
</dbReference>
<dbReference type="InterPro" id="IPR003593">
    <property type="entry name" value="AAA+_ATPase"/>
</dbReference>
<evidence type="ECO:0000256" key="1">
    <source>
        <dbReference type="ARBA" id="ARBA00022553"/>
    </source>
</evidence>
<keyword evidence="3" id="KW-0067">ATP-binding</keyword>
<evidence type="ECO:0000313" key="10">
    <source>
        <dbReference type="EMBL" id="SHE68582.1"/>
    </source>
</evidence>
<feature type="modified residue" description="4-aspartylphosphate" evidence="7">
    <location>
        <position position="59"/>
    </location>
</feature>
<dbReference type="PROSITE" id="PS50110">
    <property type="entry name" value="RESPONSE_REGULATORY"/>
    <property type="match status" value="1"/>
</dbReference>
<evidence type="ECO:0000256" key="6">
    <source>
        <dbReference type="ARBA" id="ARBA00023163"/>
    </source>
</evidence>
<keyword evidence="11" id="KW-1185">Reference proteome</keyword>
<dbReference type="InterPro" id="IPR025662">
    <property type="entry name" value="Sigma_54_int_dom_ATP-bd_1"/>
</dbReference>
<feature type="domain" description="Sigma-54 factor interaction" evidence="8">
    <location>
        <begin position="149"/>
        <end position="378"/>
    </location>
</feature>
<dbReference type="PROSITE" id="PS50045">
    <property type="entry name" value="SIGMA54_INTERACT_4"/>
    <property type="match status" value="1"/>
</dbReference>
<evidence type="ECO:0000256" key="4">
    <source>
        <dbReference type="ARBA" id="ARBA00023012"/>
    </source>
</evidence>
<gene>
    <name evidence="10" type="ORF">SAMN02745206_00669</name>
</gene>
<evidence type="ECO:0000256" key="7">
    <source>
        <dbReference type="PROSITE-ProRule" id="PRU00169"/>
    </source>
</evidence>
<dbReference type="InterPro" id="IPR058031">
    <property type="entry name" value="AAA_lid_NorR"/>
</dbReference>
<keyword evidence="2" id="KW-0547">Nucleotide-binding</keyword>
<dbReference type="PROSITE" id="PS00688">
    <property type="entry name" value="SIGMA54_INTERACT_3"/>
    <property type="match status" value="1"/>
</dbReference>
<dbReference type="PRINTS" id="PR01590">
    <property type="entry name" value="HTHFIS"/>
</dbReference>
<reference evidence="11" key="1">
    <citation type="submission" date="2016-11" db="EMBL/GenBank/DDBJ databases">
        <authorList>
            <person name="Varghese N."/>
            <person name="Submissions S."/>
        </authorList>
    </citation>
    <scope>NUCLEOTIDE SEQUENCE [LARGE SCALE GENOMIC DNA]</scope>
    <source>
        <strain evidence="11">DSM 9756</strain>
    </source>
</reference>
<dbReference type="SUPFAM" id="SSF52172">
    <property type="entry name" value="CheY-like"/>
    <property type="match status" value="1"/>
</dbReference>
<dbReference type="FunFam" id="3.40.50.300:FF:000006">
    <property type="entry name" value="DNA-binding transcriptional regulator NtrC"/>
    <property type="match status" value="1"/>
</dbReference>
<feature type="domain" description="Response regulatory" evidence="9">
    <location>
        <begin position="8"/>
        <end position="124"/>
    </location>
</feature>
<evidence type="ECO:0000313" key="11">
    <source>
        <dbReference type="Proteomes" id="UP000184076"/>
    </source>
</evidence>
<sequence length="483" mass="54685">MTDEHKARLLIVDDEEDMLEGLRRLLGYEMPHVAVDTASRPSQAVARVEQELYDVVLLDIRMPEMDGMEVLAALRRKDPWLTVVMMTAYGSIETAVEAIKKGAYDFVTKPFDRQALIRVLEKAMERNRLIRENLHLRRRAEGKPPFEQFVGQSAPMRSLYERIQAVARTDYAVLIRGESGTGKELVARAVHSLSRRGQRPLISINCPAIPEHLLESELFGHKKGAFTGADRDHRGIFEEAHSGTLFLDEIADIPVNVQTKLLRALQEGEIKPLGDVKARKVDVRILSSTNQDLEEKIRDRTFREDLFYRLNVVTIRTPALREIPEDIPLLATHFVRMACEELGVSVKRFSESALEALMGRDWPGNVRQLQNVVRQAVMFSPEDVIRAEDLRRLETGFGGNVGGGRKAAGGPGDGRVVPYKDAKERVVEEFTSRYVRDLLERTEGNVSRAAEMSGLTRAALQKIMRRYGIRSEDYRAFSNHSRA</sequence>
<dbReference type="InterPro" id="IPR002078">
    <property type="entry name" value="Sigma_54_int"/>
</dbReference>
<dbReference type="PROSITE" id="PS00675">
    <property type="entry name" value="SIGMA54_INTERACT_1"/>
    <property type="match status" value="1"/>
</dbReference>
<dbReference type="InterPro" id="IPR002197">
    <property type="entry name" value="HTH_Fis"/>
</dbReference>
<dbReference type="CDD" id="cd00009">
    <property type="entry name" value="AAA"/>
    <property type="match status" value="1"/>
</dbReference>
<dbReference type="Pfam" id="PF00072">
    <property type="entry name" value="Response_reg"/>
    <property type="match status" value="1"/>
</dbReference>